<sequence length="323" mass="37247">MIDSMQRLGVAYHFKEEIEEAINLLRQDVAGDLALQFRLLREHGHPIRIEKKKGDSVTTDNSVEDTAGLLSLYEASFLGYQEEDVLEEAKDFSTKCLNSSLGKLEKTVLAEQVQQSLEIPLHWRMPRAEARNFINFYSIYDQNISVLLELAKLDYNLVQSIYQQELKELSRIGFTKFVCILSAIDDMFDICASLDELELFIDAVKRWDIKAVEDFPYYMQICYFAMFNFADDLAYHILQHHGLNTLSYIKKECYMIEKGIPEEEARDRIKGLIGYSCKMLNENRNAKSNVPKSMAKMCLNMARTSQCIFQHGDGQMGWGHQLG</sequence>
<proteinExistence type="predicted"/>
<evidence type="ECO:0000313" key="2">
    <source>
        <dbReference type="Proteomes" id="UP001164250"/>
    </source>
</evidence>
<dbReference type="EMBL" id="CM047897">
    <property type="protein sequence ID" value="KAJ0112720.1"/>
    <property type="molecule type" value="Genomic_DNA"/>
</dbReference>
<comment type="caution">
    <text evidence="1">The sequence shown here is derived from an EMBL/GenBank/DDBJ whole genome shotgun (WGS) entry which is preliminary data.</text>
</comment>
<reference evidence="2" key="1">
    <citation type="journal article" date="2023" name="G3 (Bethesda)">
        <title>Genome assembly and association tests identify interacting loci associated with vigor, precocity, and sex in interspecific pistachio rootstocks.</title>
        <authorList>
            <person name="Palmer W."/>
            <person name="Jacygrad E."/>
            <person name="Sagayaradj S."/>
            <person name="Cavanaugh K."/>
            <person name="Han R."/>
            <person name="Bertier L."/>
            <person name="Beede B."/>
            <person name="Kafkas S."/>
            <person name="Golino D."/>
            <person name="Preece J."/>
            <person name="Michelmore R."/>
        </authorList>
    </citation>
    <scope>NUCLEOTIDE SEQUENCE [LARGE SCALE GENOMIC DNA]</scope>
</reference>
<organism evidence="1 2">
    <name type="scientific">Pistacia atlantica</name>
    <dbReference type="NCBI Taxonomy" id="434234"/>
    <lineage>
        <taxon>Eukaryota</taxon>
        <taxon>Viridiplantae</taxon>
        <taxon>Streptophyta</taxon>
        <taxon>Embryophyta</taxon>
        <taxon>Tracheophyta</taxon>
        <taxon>Spermatophyta</taxon>
        <taxon>Magnoliopsida</taxon>
        <taxon>eudicotyledons</taxon>
        <taxon>Gunneridae</taxon>
        <taxon>Pentapetalae</taxon>
        <taxon>rosids</taxon>
        <taxon>malvids</taxon>
        <taxon>Sapindales</taxon>
        <taxon>Anacardiaceae</taxon>
        <taxon>Pistacia</taxon>
    </lineage>
</organism>
<gene>
    <name evidence="1" type="ORF">Patl1_02084</name>
</gene>
<protein>
    <submittedName>
        <fullName evidence="1">Uncharacterized protein</fullName>
    </submittedName>
</protein>
<keyword evidence="2" id="KW-1185">Reference proteome</keyword>
<accession>A0ACC1CA56</accession>
<dbReference type="Proteomes" id="UP001164250">
    <property type="component" value="Chromosome 1"/>
</dbReference>
<evidence type="ECO:0000313" key="1">
    <source>
        <dbReference type="EMBL" id="KAJ0112720.1"/>
    </source>
</evidence>
<name>A0ACC1CA56_9ROSI</name>